<feature type="region of interest" description="Disordered" evidence="1">
    <location>
        <begin position="169"/>
        <end position="210"/>
    </location>
</feature>
<name>A0ABR3D160_NEUIN</name>
<protein>
    <recommendedName>
        <fullName evidence="4">DDE-1 domain-containing protein</fullName>
    </recommendedName>
</protein>
<feature type="compositionally biased region" description="Acidic residues" evidence="1">
    <location>
        <begin position="197"/>
        <end position="210"/>
    </location>
</feature>
<evidence type="ECO:0008006" key="4">
    <source>
        <dbReference type="Google" id="ProtNLM"/>
    </source>
</evidence>
<reference evidence="2 3" key="1">
    <citation type="submission" date="2023-09" db="EMBL/GenBank/DDBJ databases">
        <title>Multi-omics analysis of a traditional fermented food reveals byproduct-associated fungal strains for waste-to-food upcycling.</title>
        <authorList>
            <consortium name="Lawrence Berkeley National Laboratory"/>
            <person name="Rekdal V.M."/>
            <person name="Villalobos-Escobedo J.M."/>
            <person name="Rodriguez-Valeron N."/>
            <person name="Garcia M.O."/>
            <person name="Vasquez D.P."/>
            <person name="Damayanti I."/>
            <person name="Sorensen P.M."/>
            <person name="Baidoo E.E."/>
            <person name="De Carvalho A.C."/>
            <person name="Riley R."/>
            <person name="Lipzen A."/>
            <person name="He G."/>
            <person name="Yan M."/>
            <person name="Haridas S."/>
            <person name="Daum C."/>
            <person name="Yoshinaga Y."/>
            <person name="Ng V."/>
            <person name="Grigoriev I.V."/>
            <person name="Munk R."/>
            <person name="Nuraida L."/>
            <person name="Wijaya C.H."/>
            <person name="Morales P.-C."/>
            <person name="Keasling J.D."/>
        </authorList>
    </citation>
    <scope>NUCLEOTIDE SEQUENCE [LARGE SCALE GENOMIC DNA]</scope>
    <source>
        <strain evidence="2 3">FGSC 2613</strain>
    </source>
</reference>
<sequence>MDNAPTHLPNLSVSARRKRPATTIFQPRSSTDLAMYQPKSNLSLPSPRASIYQQAHAQVLKQIGSTPDLSAKERILYIMDIVRCSINSRLGMMPPCLNRPGPVTSEHVRVAFMSLGQPEVWKSEREQWMGFTRENLGVQVTERVIVAEDTEMTDGMTSNELVKKAGERVIIGNTKGKSPAKRLDGDEKEGGDKVEKDEEDEEDEEAGRIS</sequence>
<feature type="region of interest" description="Disordered" evidence="1">
    <location>
        <begin position="1"/>
        <end position="20"/>
    </location>
</feature>
<dbReference type="EMBL" id="JAVLET010000013">
    <property type="protein sequence ID" value="KAL0466384.1"/>
    <property type="molecule type" value="Genomic_DNA"/>
</dbReference>
<evidence type="ECO:0000313" key="2">
    <source>
        <dbReference type="EMBL" id="KAL0466384.1"/>
    </source>
</evidence>
<evidence type="ECO:0000256" key="1">
    <source>
        <dbReference type="SAM" id="MobiDB-lite"/>
    </source>
</evidence>
<comment type="caution">
    <text evidence="2">The sequence shown here is derived from an EMBL/GenBank/DDBJ whole genome shotgun (WGS) entry which is preliminary data.</text>
</comment>
<organism evidence="2 3">
    <name type="scientific">Neurospora intermedia</name>
    <dbReference type="NCBI Taxonomy" id="5142"/>
    <lineage>
        <taxon>Eukaryota</taxon>
        <taxon>Fungi</taxon>
        <taxon>Dikarya</taxon>
        <taxon>Ascomycota</taxon>
        <taxon>Pezizomycotina</taxon>
        <taxon>Sordariomycetes</taxon>
        <taxon>Sordariomycetidae</taxon>
        <taxon>Sordariales</taxon>
        <taxon>Sordariaceae</taxon>
        <taxon>Neurospora</taxon>
    </lineage>
</organism>
<keyword evidence="3" id="KW-1185">Reference proteome</keyword>
<dbReference type="Proteomes" id="UP001451303">
    <property type="component" value="Unassembled WGS sequence"/>
</dbReference>
<evidence type="ECO:0000313" key="3">
    <source>
        <dbReference type="Proteomes" id="UP001451303"/>
    </source>
</evidence>
<accession>A0ABR3D160</accession>
<gene>
    <name evidence="2" type="ORF">QR685DRAFT_575511</name>
</gene>
<proteinExistence type="predicted"/>
<feature type="compositionally biased region" description="Basic and acidic residues" evidence="1">
    <location>
        <begin position="181"/>
        <end position="196"/>
    </location>
</feature>